<dbReference type="PANTHER" id="PTHR12313">
    <property type="entry name" value="E3 UBIQUITIN-PROTEIN LIGASE RNF5-RELATED"/>
    <property type="match status" value="1"/>
</dbReference>
<evidence type="ECO:0000313" key="14">
    <source>
        <dbReference type="EMBL" id="KAA3466971.1"/>
    </source>
</evidence>
<dbReference type="GO" id="GO:0006511">
    <property type="term" value="P:ubiquitin-dependent protein catabolic process"/>
    <property type="evidence" value="ECO:0007669"/>
    <property type="project" value="UniProtKB-UniRule"/>
</dbReference>
<dbReference type="CDD" id="cd16745">
    <property type="entry name" value="RING-HC_AtRMA-like"/>
    <property type="match status" value="1"/>
</dbReference>
<dbReference type="UniPathway" id="UPA00143"/>
<proteinExistence type="predicted"/>
<evidence type="ECO:0000256" key="6">
    <source>
        <dbReference type="ARBA" id="ARBA00022771"/>
    </source>
</evidence>
<dbReference type="EMBL" id="SMMG02000007">
    <property type="protein sequence ID" value="KAA3466971.1"/>
    <property type="molecule type" value="Genomic_DNA"/>
</dbReference>
<comment type="domain">
    <text evidence="11">The RING-type zinc finger domain is responsible for E3 ligase activity.</text>
</comment>
<dbReference type="OrthoDB" id="6270329at2759"/>
<sequence>MNQQIVATWGFKSSNAFANRSFGGLGKEMSSGFGESASHSPHNPSCSTNNANGDAGNFECNICFDLAQDPIVTLCGHLFCWPCLYKWLHIHSRSQECPVCKALVEEQKLVPLYGRGKSSTDPRSKSIPGVNIPNRPAGQRPETAPPPAPNQFPQNGFGFMGGLGGFAPMATARFGNFTLSAAFGGLIPSLFNLQVHGFPDAAMFGPAAGFPYGFPSSYHGGHAHGYHHHHHHHHHRTGQGQQDHYLKMLFLFIILMGMNCCHLFLLLTSGPEMALFDQPPPTLICSTSFKIVLVECWGGPLVHWMKLYAHGLLGGLVKLPFRPHVVEAHMAQKHGQQLSCVRSCPWGQSG</sequence>
<dbReference type="InterPro" id="IPR045103">
    <property type="entry name" value="RNF5/RNF185-like"/>
</dbReference>
<dbReference type="PROSITE" id="PS00518">
    <property type="entry name" value="ZF_RING_1"/>
    <property type="match status" value="1"/>
</dbReference>
<evidence type="ECO:0000313" key="15">
    <source>
        <dbReference type="Proteomes" id="UP000325315"/>
    </source>
</evidence>
<evidence type="ECO:0000256" key="12">
    <source>
        <dbReference type="SAM" id="MobiDB-lite"/>
    </source>
</evidence>
<dbReference type="GO" id="GO:0016567">
    <property type="term" value="P:protein ubiquitination"/>
    <property type="evidence" value="ECO:0007669"/>
    <property type="project" value="UniProtKB-UniPathway"/>
</dbReference>
<keyword evidence="11" id="KW-0256">Endoplasmic reticulum</keyword>
<accession>A0A5B6VD55</accession>
<dbReference type="GO" id="GO:0061630">
    <property type="term" value="F:ubiquitin protein ligase activity"/>
    <property type="evidence" value="ECO:0007669"/>
    <property type="project" value="UniProtKB-UniRule"/>
</dbReference>
<keyword evidence="5 11" id="KW-0479">Metal-binding</keyword>
<dbReference type="InterPro" id="IPR013083">
    <property type="entry name" value="Znf_RING/FYVE/PHD"/>
</dbReference>
<evidence type="ECO:0000256" key="1">
    <source>
        <dbReference type="ARBA" id="ARBA00000900"/>
    </source>
</evidence>
<dbReference type="EC" id="2.3.2.27" evidence="11"/>
<evidence type="ECO:0000259" key="13">
    <source>
        <dbReference type="PROSITE" id="PS50089"/>
    </source>
</evidence>
<dbReference type="InterPro" id="IPR017907">
    <property type="entry name" value="Znf_RING_CS"/>
</dbReference>
<reference evidence="15" key="1">
    <citation type="journal article" date="2019" name="Plant Biotechnol. J.">
        <title>Genome sequencing of the Australian wild diploid species Gossypium australe highlights disease resistance and delayed gland morphogenesis.</title>
        <authorList>
            <person name="Cai Y."/>
            <person name="Cai X."/>
            <person name="Wang Q."/>
            <person name="Wang P."/>
            <person name="Zhang Y."/>
            <person name="Cai C."/>
            <person name="Xu Y."/>
            <person name="Wang K."/>
            <person name="Zhou Z."/>
            <person name="Wang C."/>
            <person name="Geng S."/>
            <person name="Li B."/>
            <person name="Dong Q."/>
            <person name="Hou Y."/>
            <person name="Wang H."/>
            <person name="Ai P."/>
            <person name="Liu Z."/>
            <person name="Yi F."/>
            <person name="Sun M."/>
            <person name="An G."/>
            <person name="Cheng J."/>
            <person name="Zhang Y."/>
            <person name="Shi Q."/>
            <person name="Xie Y."/>
            <person name="Shi X."/>
            <person name="Chang Y."/>
            <person name="Huang F."/>
            <person name="Chen Y."/>
            <person name="Hong S."/>
            <person name="Mi L."/>
            <person name="Sun Q."/>
            <person name="Zhang L."/>
            <person name="Zhou B."/>
            <person name="Peng R."/>
            <person name="Zhang X."/>
            <person name="Liu F."/>
        </authorList>
    </citation>
    <scope>NUCLEOTIDE SEQUENCE [LARGE SCALE GENOMIC DNA]</scope>
    <source>
        <strain evidence="15">cv. PA1801</strain>
    </source>
</reference>
<organism evidence="14 15">
    <name type="scientific">Gossypium australe</name>
    <dbReference type="NCBI Taxonomy" id="47621"/>
    <lineage>
        <taxon>Eukaryota</taxon>
        <taxon>Viridiplantae</taxon>
        <taxon>Streptophyta</taxon>
        <taxon>Embryophyta</taxon>
        <taxon>Tracheophyta</taxon>
        <taxon>Spermatophyta</taxon>
        <taxon>Magnoliopsida</taxon>
        <taxon>eudicotyledons</taxon>
        <taxon>Gunneridae</taxon>
        <taxon>Pentapetalae</taxon>
        <taxon>rosids</taxon>
        <taxon>malvids</taxon>
        <taxon>Malvales</taxon>
        <taxon>Malvaceae</taxon>
        <taxon>Malvoideae</taxon>
        <taxon>Gossypium</taxon>
    </lineage>
</organism>
<dbReference type="GO" id="GO:0008270">
    <property type="term" value="F:zinc ion binding"/>
    <property type="evidence" value="ECO:0007669"/>
    <property type="project" value="UniProtKB-KW"/>
</dbReference>
<dbReference type="InterPro" id="IPR001841">
    <property type="entry name" value="Znf_RING"/>
</dbReference>
<comment type="pathway">
    <text evidence="3 11">Protein modification; protein ubiquitination.</text>
</comment>
<dbReference type="Pfam" id="PF00097">
    <property type="entry name" value="zf-C3HC4"/>
    <property type="match status" value="1"/>
</dbReference>
<dbReference type="FunFam" id="3.30.40.10:FF:000463">
    <property type="entry name" value="E3 ubiquitin-protein ligase RNF185 isoform X2"/>
    <property type="match status" value="1"/>
</dbReference>
<comment type="subcellular location">
    <subcellularLocation>
        <location evidence="2">Endomembrane system</location>
    </subcellularLocation>
    <subcellularLocation>
        <location evidence="11">Endoplasmic reticulum membrane</location>
        <topology evidence="11">Single-pass type IV membrane protein</topology>
    </subcellularLocation>
</comment>
<evidence type="ECO:0000256" key="3">
    <source>
        <dbReference type="ARBA" id="ARBA00004906"/>
    </source>
</evidence>
<keyword evidence="15" id="KW-1185">Reference proteome</keyword>
<dbReference type="Gene3D" id="3.30.40.10">
    <property type="entry name" value="Zinc/RING finger domain, C3HC4 (zinc finger)"/>
    <property type="match status" value="1"/>
</dbReference>
<dbReference type="GO" id="GO:0005789">
    <property type="term" value="C:endoplasmic reticulum membrane"/>
    <property type="evidence" value="ECO:0007669"/>
    <property type="project" value="UniProtKB-SubCell"/>
</dbReference>
<evidence type="ECO:0000256" key="10">
    <source>
        <dbReference type="PROSITE-ProRule" id="PRU00175"/>
    </source>
</evidence>
<keyword evidence="7 11" id="KW-0833">Ubl conjugation pathway</keyword>
<evidence type="ECO:0000256" key="11">
    <source>
        <dbReference type="RuleBase" id="RU369090"/>
    </source>
</evidence>
<name>A0A5B6VD55_9ROSI</name>
<keyword evidence="8 11" id="KW-0862">Zinc</keyword>
<evidence type="ECO:0000256" key="8">
    <source>
        <dbReference type="ARBA" id="ARBA00022833"/>
    </source>
</evidence>
<feature type="domain" description="RING-type" evidence="13">
    <location>
        <begin position="60"/>
        <end position="101"/>
    </location>
</feature>
<dbReference type="InterPro" id="IPR018957">
    <property type="entry name" value="Znf_C3HC4_RING-type"/>
</dbReference>
<dbReference type="AlphaFoldDB" id="A0A5B6VD55"/>
<keyword evidence="9 11" id="KW-0472">Membrane</keyword>
<keyword evidence="4 11" id="KW-0808">Transferase</keyword>
<dbReference type="PROSITE" id="PS50089">
    <property type="entry name" value="ZF_RING_2"/>
    <property type="match status" value="1"/>
</dbReference>
<feature type="transmembrane region" description="Helical" evidence="11">
    <location>
        <begin position="245"/>
        <end position="267"/>
    </location>
</feature>
<gene>
    <name evidence="14" type="primary">rnf185</name>
    <name evidence="14" type="ORF">EPI10_002023</name>
</gene>
<keyword evidence="6 10" id="KW-0863">Zinc-finger</keyword>
<evidence type="ECO:0000256" key="7">
    <source>
        <dbReference type="ARBA" id="ARBA00022786"/>
    </source>
</evidence>
<feature type="region of interest" description="Disordered" evidence="12">
    <location>
        <begin position="114"/>
        <end position="150"/>
    </location>
</feature>
<protein>
    <recommendedName>
        <fullName evidence="11">E3 ubiquitin-protein ligase RMA</fullName>
        <ecNumber evidence="11">2.3.2.27</ecNumber>
    </recommendedName>
    <alternativeName>
        <fullName evidence="11">Protein RING membrane-anchor</fullName>
    </alternativeName>
    <alternativeName>
        <fullName evidence="11">RING-type E3 ubiquitin transferase RMA</fullName>
    </alternativeName>
</protein>
<comment type="catalytic activity">
    <reaction evidence="1 11">
        <text>S-ubiquitinyl-[E2 ubiquitin-conjugating enzyme]-L-cysteine + [acceptor protein]-L-lysine = [E2 ubiquitin-conjugating enzyme]-L-cysteine + N(6)-ubiquitinyl-[acceptor protein]-L-lysine.</text>
        <dbReference type="EC" id="2.3.2.27"/>
    </reaction>
</comment>
<evidence type="ECO:0000256" key="4">
    <source>
        <dbReference type="ARBA" id="ARBA00022679"/>
    </source>
</evidence>
<evidence type="ECO:0000256" key="2">
    <source>
        <dbReference type="ARBA" id="ARBA00004308"/>
    </source>
</evidence>
<evidence type="ECO:0000256" key="9">
    <source>
        <dbReference type="ARBA" id="ARBA00023136"/>
    </source>
</evidence>
<dbReference type="SUPFAM" id="SSF57850">
    <property type="entry name" value="RING/U-box"/>
    <property type="match status" value="1"/>
</dbReference>
<dbReference type="SMART" id="SM00184">
    <property type="entry name" value="RING"/>
    <property type="match status" value="1"/>
</dbReference>
<dbReference type="Proteomes" id="UP000325315">
    <property type="component" value="Unassembled WGS sequence"/>
</dbReference>
<keyword evidence="11" id="KW-0812">Transmembrane</keyword>
<comment type="caution">
    <text evidence="14">The sequence shown here is derived from an EMBL/GenBank/DDBJ whole genome shotgun (WGS) entry which is preliminary data.</text>
</comment>
<keyword evidence="11" id="KW-1133">Transmembrane helix</keyword>
<evidence type="ECO:0000256" key="5">
    <source>
        <dbReference type="ARBA" id="ARBA00022723"/>
    </source>
</evidence>
<comment type="function">
    <text evidence="11">E3 ubiquitin-protein ligase.</text>
</comment>